<protein>
    <submittedName>
        <fullName evidence="1">Uncharacterized protein</fullName>
    </submittedName>
</protein>
<dbReference type="STRING" id="1365950.SAMN05428963_10798"/>
<dbReference type="RefSeq" id="WP_078708601.1">
    <property type="nucleotide sequence ID" value="NZ_FUXL01000007.1"/>
</dbReference>
<evidence type="ECO:0000313" key="2">
    <source>
        <dbReference type="Proteomes" id="UP000190135"/>
    </source>
</evidence>
<organism evidence="1 2">
    <name type="scientific">Consotaella salsifontis</name>
    <dbReference type="NCBI Taxonomy" id="1365950"/>
    <lineage>
        <taxon>Bacteria</taxon>
        <taxon>Pseudomonadati</taxon>
        <taxon>Pseudomonadota</taxon>
        <taxon>Alphaproteobacteria</taxon>
        <taxon>Hyphomicrobiales</taxon>
        <taxon>Aurantimonadaceae</taxon>
        <taxon>Consotaella</taxon>
    </lineage>
</organism>
<reference evidence="1 2" key="1">
    <citation type="submission" date="2017-02" db="EMBL/GenBank/DDBJ databases">
        <authorList>
            <person name="Peterson S.W."/>
        </authorList>
    </citation>
    <scope>NUCLEOTIDE SEQUENCE [LARGE SCALE GENOMIC DNA]</scope>
    <source>
        <strain evidence="1 2">USBA 369</strain>
    </source>
</reference>
<gene>
    <name evidence="1" type="ORF">SAMN05428963_10798</name>
</gene>
<dbReference type="OrthoDB" id="7916294at2"/>
<name>A0A1T4RMQ6_9HYPH</name>
<evidence type="ECO:0000313" key="1">
    <source>
        <dbReference type="EMBL" id="SKA17223.1"/>
    </source>
</evidence>
<sequence length="146" mass="15546">MKKSKSRNLQSRSRWLLGAVGGLAIASAAVFLAYPSMTATAAANPPIPSGETLSSWVENGRGGRYLLELIDGQAPSSATSGTVLSDADCEPDADRINHCHNEIKLADGRTITVINNHRMMNNRCLGPGDKLKIETLDSGWVVGKLV</sequence>
<accession>A0A1T4RMQ6</accession>
<dbReference type="EMBL" id="FUXL01000007">
    <property type="protein sequence ID" value="SKA17223.1"/>
    <property type="molecule type" value="Genomic_DNA"/>
</dbReference>
<dbReference type="Proteomes" id="UP000190135">
    <property type="component" value="Unassembled WGS sequence"/>
</dbReference>
<proteinExistence type="predicted"/>
<dbReference type="AlphaFoldDB" id="A0A1T4RMQ6"/>
<keyword evidence="2" id="KW-1185">Reference proteome</keyword>